<dbReference type="EMBL" id="JN227533">
    <property type="protein sequence ID" value="AEQ32176.1"/>
    <property type="molecule type" value="Genomic_DNA"/>
</dbReference>
<organism evidence="2 3">
    <name type="scientific">macacine betaherpesvirus 8</name>
    <dbReference type="NCBI Taxonomy" id="2560567"/>
    <lineage>
        <taxon>Viruses</taxon>
        <taxon>Duplodnaviria</taxon>
        <taxon>Heunggongvirae</taxon>
        <taxon>Peploviricota</taxon>
        <taxon>Herviviricetes</taxon>
        <taxon>Herpesvirales</taxon>
        <taxon>Orthoherpesviridae</taxon>
        <taxon>Betaherpesvirinae</taxon>
        <taxon>Cytomegalovirus</taxon>
        <taxon>Cytomegalovirus macacinebeta8</taxon>
    </lineage>
</organism>
<evidence type="ECO:0000256" key="1">
    <source>
        <dbReference type="SAM" id="Phobius"/>
    </source>
</evidence>
<keyword evidence="3" id="KW-1185">Reference proteome</keyword>
<name>G8H1A2_9BETA</name>
<feature type="transmembrane region" description="Helical" evidence="1">
    <location>
        <begin position="20"/>
        <end position="42"/>
    </location>
</feature>
<evidence type="ECO:0000313" key="3">
    <source>
        <dbReference type="Proteomes" id="UP000174965"/>
    </source>
</evidence>
<sequence length="262" mass="28439">MQALGRVPLQVVHWRGGRAGLRGVVSSYLAALQSLALLFLFLNHSAQLTQLVLVHAIKLLVDERHHVSVAARGRRHGHRLLAAVTVFLMMMLLLPNVSAPGVAGGGVLAVVGVVVMMVSHHHRGLRSASRVGAGRWGFGRVAHRRRVLLRLMMVRRARRLVPGSLERGRVLALVVQTEAPCPLSTAFAVAELRERGPAAVSLVQIHVLPGMTGNVVSARGFRHGVYMRRSRGPVTCAFGVCGYWSLVGGLSFTEMCTFFAFE</sequence>
<feature type="transmembrane region" description="Helical" evidence="1">
    <location>
        <begin position="103"/>
        <end position="120"/>
    </location>
</feature>
<reference evidence="2 3" key="1">
    <citation type="journal article" date="2011" name="J. Virol.">
        <title>Genomic sequencing and characterization of cynomolgus macaque cytomegalovirus.</title>
        <authorList>
            <person name="Marsh A.K."/>
            <person name="Willer D.O."/>
            <person name="Ambagala A.P."/>
            <person name="Dzamba M."/>
            <person name="Chan J.K."/>
            <person name="Pilon R."/>
            <person name="Fournier J."/>
            <person name="Sandstrom P."/>
            <person name="Brudno M."/>
            <person name="Macdonald K.S."/>
        </authorList>
    </citation>
    <scope>NUCLEOTIDE SEQUENCE [LARGE SCALE GENOMIC DNA]</scope>
    <source>
        <strain evidence="2 3">Ottawa</strain>
    </source>
</reference>
<protein>
    <submittedName>
        <fullName evidence="2">Uncharacterized protein</fullName>
    </submittedName>
</protein>
<feature type="transmembrane region" description="Helical" evidence="1">
    <location>
        <begin position="236"/>
        <end position="261"/>
    </location>
</feature>
<accession>G8H1A2</accession>
<evidence type="ECO:0000313" key="2">
    <source>
        <dbReference type="EMBL" id="AEQ32176.1"/>
    </source>
</evidence>
<keyword evidence="1" id="KW-0472">Membrane</keyword>
<gene>
    <name evidence="2" type="ORF">cy96</name>
</gene>
<dbReference type="Proteomes" id="UP000174965">
    <property type="component" value="Segment"/>
</dbReference>
<proteinExistence type="predicted"/>
<keyword evidence="1" id="KW-1133">Transmembrane helix</keyword>
<keyword evidence="1" id="KW-0812">Transmembrane</keyword>